<organism evidence="1 2">
    <name type="scientific">Penicilliopsis zonata CBS 506.65</name>
    <dbReference type="NCBI Taxonomy" id="1073090"/>
    <lineage>
        <taxon>Eukaryota</taxon>
        <taxon>Fungi</taxon>
        <taxon>Dikarya</taxon>
        <taxon>Ascomycota</taxon>
        <taxon>Pezizomycotina</taxon>
        <taxon>Eurotiomycetes</taxon>
        <taxon>Eurotiomycetidae</taxon>
        <taxon>Eurotiales</taxon>
        <taxon>Aspergillaceae</taxon>
        <taxon>Penicilliopsis</taxon>
    </lineage>
</organism>
<dbReference type="EMBL" id="KV878340">
    <property type="protein sequence ID" value="OJJ47976.1"/>
    <property type="molecule type" value="Genomic_DNA"/>
</dbReference>
<gene>
    <name evidence="1" type="ORF">ASPZODRAFT_131604</name>
</gene>
<protein>
    <submittedName>
        <fullName evidence="1">Uncharacterized protein</fullName>
    </submittedName>
</protein>
<accession>A0A1L9SLH2</accession>
<dbReference type="AlphaFoldDB" id="A0A1L9SLH2"/>
<dbReference type="GeneID" id="34609263"/>
<sequence length="96" mass="10982">MLKEAWQLEDKLTVLCLLLMGRRSISGQHEQDSTREIVMYNDLNVAAGVDADISCPRQHESASTTLRDETCLPERSVVARRRLTKPYPTSKKYLVF</sequence>
<reference evidence="2" key="1">
    <citation type="journal article" date="2017" name="Genome Biol.">
        <title>Comparative genomics reveals high biological diversity and specific adaptations in the industrially and medically important fungal genus Aspergillus.</title>
        <authorList>
            <person name="de Vries R.P."/>
            <person name="Riley R."/>
            <person name="Wiebenga A."/>
            <person name="Aguilar-Osorio G."/>
            <person name="Amillis S."/>
            <person name="Uchima C.A."/>
            <person name="Anderluh G."/>
            <person name="Asadollahi M."/>
            <person name="Askin M."/>
            <person name="Barry K."/>
            <person name="Battaglia E."/>
            <person name="Bayram O."/>
            <person name="Benocci T."/>
            <person name="Braus-Stromeyer S.A."/>
            <person name="Caldana C."/>
            <person name="Canovas D."/>
            <person name="Cerqueira G.C."/>
            <person name="Chen F."/>
            <person name="Chen W."/>
            <person name="Choi C."/>
            <person name="Clum A."/>
            <person name="Dos Santos R.A."/>
            <person name="Damasio A.R."/>
            <person name="Diallinas G."/>
            <person name="Emri T."/>
            <person name="Fekete E."/>
            <person name="Flipphi M."/>
            <person name="Freyberg S."/>
            <person name="Gallo A."/>
            <person name="Gournas C."/>
            <person name="Habgood R."/>
            <person name="Hainaut M."/>
            <person name="Harispe M.L."/>
            <person name="Henrissat B."/>
            <person name="Hilden K.S."/>
            <person name="Hope R."/>
            <person name="Hossain A."/>
            <person name="Karabika E."/>
            <person name="Karaffa L."/>
            <person name="Karanyi Z."/>
            <person name="Krasevec N."/>
            <person name="Kuo A."/>
            <person name="Kusch H."/>
            <person name="LaButti K."/>
            <person name="Lagendijk E.L."/>
            <person name="Lapidus A."/>
            <person name="Levasseur A."/>
            <person name="Lindquist E."/>
            <person name="Lipzen A."/>
            <person name="Logrieco A.F."/>
            <person name="MacCabe A."/>
            <person name="Maekelae M.R."/>
            <person name="Malavazi I."/>
            <person name="Melin P."/>
            <person name="Meyer V."/>
            <person name="Mielnichuk N."/>
            <person name="Miskei M."/>
            <person name="Molnar A.P."/>
            <person name="Mule G."/>
            <person name="Ngan C.Y."/>
            <person name="Orejas M."/>
            <person name="Orosz E."/>
            <person name="Ouedraogo J.P."/>
            <person name="Overkamp K.M."/>
            <person name="Park H.-S."/>
            <person name="Perrone G."/>
            <person name="Piumi F."/>
            <person name="Punt P.J."/>
            <person name="Ram A.F."/>
            <person name="Ramon A."/>
            <person name="Rauscher S."/>
            <person name="Record E."/>
            <person name="Riano-Pachon D.M."/>
            <person name="Robert V."/>
            <person name="Roehrig J."/>
            <person name="Ruller R."/>
            <person name="Salamov A."/>
            <person name="Salih N.S."/>
            <person name="Samson R.A."/>
            <person name="Sandor E."/>
            <person name="Sanguinetti M."/>
            <person name="Schuetze T."/>
            <person name="Sepcic K."/>
            <person name="Shelest E."/>
            <person name="Sherlock G."/>
            <person name="Sophianopoulou V."/>
            <person name="Squina F.M."/>
            <person name="Sun H."/>
            <person name="Susca A."/>
            <person name="Todd R.B."/>
            <person name="Tsang A."/>
            <person name="Unkles S.E."/>
            <person name="van de Wiele N."/>
            <person name="van Rossen-Uffink D."/>
            <person name="Oliveira J.V."/>
            <person name="Vesth T.C."/>
            <person name="Visser J."/>
            <person name="Yu J.-H."/>
            <person name="Zhou M."/>
            <person name="Andersen M.R."/>
            <person name="Archer D.B."/>
            <person name="Baker S.E."/>
            <person name="Benoit I."/>
            <person name="Brakhage A.A."/>
            <person name="Braus G.H."/>
            <person name="Fischer R."/>
            <person name="Frisvad J.C."/>
            <person name="Goldman G.H."/>
            <person name="Houbraken J."/>
            <person name="Oakley B."/>
            <person name="Pocsi I."/>
            <person name="Scazzocchio C."/>
            <person name="Seiboth B."/>
            <person name="vanKuyk P.A."/>
            <person name="Wortman J."/>
            <person name="Dyer P.S."/>
            <person name="Grigoriev I.V."/>
        </authorList>
    </citation>
    <scope>NUCLEOTIDE SEQUENCE [LARGE SCALE GENOMIC DNA]</scope>
    <source>
        <strain evidence="2">CBS 506.65</strain>
    </source>
</reference>
<dbReference type="RefSeq" id="XP_022582486.1">
    <property type="nucleotide sequence ID" value="XM_022722798.1"/>
</dbReference>
<name>A0A1L9SLH2_9EURO</name>
<dbReference type="VEuPathDB" id="FungiDB:ASPZODRAFT_131604"/>
<evidence type="ECO:0000313" key="2">
    <source>
        <dbReference type="Proteomes" id="UP000184188"/>
    </source>
</evidence>
<dbReference type="Proteomes" id="UP000184188">
    <property type="component" value="Unassembled WGS sequence"/>
</dbReference>
<evidence type="ECO:0000313" key="1">
    <source>
        <dbReference type="EMBL" id="OJJ47976.1"/>
    </source>
</evidence>
<keyword evidence="2" id="KW-1185">Reference proteome</keyword>
<proteinExistence type="predicted"/>